<evidence type="ECO:0000313" key="1">
    <source>
        <dbReference type="EMBL" id="MFC4591677.1"/>
    </source>
</evidence>
<protein>
    <submittedName>
        <fullName evidence="1">AAA family ATPase</fullName>
    </submittedName>
</protein>
<sequence length="45" mass="4369">MAEGLNLLAGPPKVGKSWLSLGTAIAVAASGKALEAIAVEPGPVL</sequence>
<evidence type="ECO:0000313" key="2">
    <source>
        <dbReference type="Proteomes" id="UP001595891"/>
    </source>
</evidence>
<dbReference type="RefSeq" id="WP_380708562.1">
    <property type="nucleotide sequence ID" value="NZ_JANZYP010000039.1"/>
</dbReference>
<keyword evidence="2" id="KW-1185">Reference proteome</keyword>
<dbReference type="EMBL" id="JBHSFN010000036">
    <property type="protein sequence ID" value="MFC4591677.1"/>
    <property type="molecule type" value="Genomic_DNA"/>
</dbReference>
<dbReference type="Pfam" id="PF13481">
    <property type="entry name" value="AAA_25"/>
    <property type="match status" value="1"/>
</dbReference>
<reference evidence="2" key="1">
    <citation type="journal article" date="2019" name="Int. J. Syst. Evol. Microbiol.">
        <title>The Global Catalogue of Microorganisms (GCM) 10K type strain sequencing project: providing services to taxonomists for standard genome sequencing and annotation.</title>
        <authorList>
            <consortium name="The Broad Institute Genomics Platform"/>
            <consortium name="The Broad Institute Genome Sequencing Center for Infectious Disease"/>
            <person name="Wu L."/>
            <person name="Ma J."/>
        </authorList>
    </citation>
    <scope>NUCLEOTIDE SEQUENCE [LARGE SCALE GENOMIC DNA]</scope>
    <source>
        <strain evidence="2">CCUG 49560</strain>
    </source>
</reference>
<accession>A0ABV9EPR2</accession>
<proteinExistence type="predicted"/>
<dbReference type="Gene3D" id="3.40.50.300">
    <property type="entry name" value="P-loop containing nucleotide triphosphate hydrolases"/>
    <property type="match status" value="1"/>
</dbReference>
<dbReference type="InterPro" id="IPR027417">
    <property type="entry name" value="P-loop_NTPase"/>
</dbReference>
<comment type="caution">
    <text evidence="1">The sequence shown here is derived from an EMBL/GenBank/DDBJ whole genome shotgun (WGS) entry which is preliminary data.</text>
</comment>
<organism evidence="1 2">
    <name type="scientific">Sphaerisporangium corydalis</name>
    <dbReference type="NCBI Taxonomy" id="1441875"/>
    <lineage>
        <taxon>Bacteria</taxon>
        <taxon>Bacillati</taxon>
        <taxon>Actinomycetota</taxon>
        <taxon>Actinomycetes</taxon>
        <taxon>Streptosporangiales</taxon>
        <taxon>Streptosporangiaceae</taxon>
        <taxon>Sphaerisporangium</taxon>
    </lineage>
</organism>
<name>A0ABV9EPR2_9ACTN</name>
<dbReference type="Proteomes" id="UP001595891">
    <property type="component" value="Unassembled WGS sequence"/>
</dbReference>
<gene>
    <name evidence="1" type="ORF">ACFO8L_36680</name>
</gene>